<gene>
    <name evidence="3" type="ORF">NEOLEDRAFT_1179166</name>
</gene>
<feature type="compositionally biased region" description="Low complexity" evidence="1">
    <location>
        <begin position="320"/>
        <end position="333"/>
    </location>
</feature>
<proteinExistence type="predicted"/>
<dbReference type="PANTHER" id="PTHR47185:SF1">
    <property type="entry name" value="PX DOMAIN-CONTAINING PROTEIN YPR097W"/>
    <property type="match status" value="1"/>
</dbReference>
<feature type="compositionally biased region" description="Acidic residues" evidence="1">
    <location>
        <begin position="891"/>
        <end position="928"/>
    </location>
</feature>
<dbReference type="STRING" id="1314782.A0A165RZT1"/>
<name>A0A165RZT1_9AGAM</name>
<reference evidence="3 4" key="1">
    <citation type="journal article" date="2016" name="Mol. Biol. Evol.">
        <title>Comparative Genomics of Early-Diverging Mushroom-Forming Fungi Provides Insights into the Origins of Lignocellulose Decay Capabilities.</title>
        <authorList>
            <person name="Nagy L.G."/>
            <person name="Riley R."/>
            <person name="Tritt A."/>
            <person name="Adam C."/>
            <person name="Daum C."/>
            <person name="Floudas D."/>
            <person name="Sun H."/>
            <person name="Yadav J.S."/>
            <person name="Pangilinan J."/>
            <person name="Larsson K.H."/>
            <person name="Matsuura K."/>
            <person name="Barry K."/>
            <person name="Labutti K."/>
            <person name="Kuo R."/>
            <person name="Ohm R.A."/>
            <person name="Bhattacharya S.S."/>
            <person name="Shirouzu T."/>
            <person name="Yoshinaga Y."/>
            <person name="Martin F.M."/>
            <person name="Grigoriev I.V."/>
            <person name="Hibbett D.S."/>
        </authorList>
    </citation>
    <scope>NUCLEOTIDE SEQUENCE [LARGE SCALE GENOMIC DNA]</scope>
    <source>
        <strain evidence="3 4">HHB14362 ss-1</strain>
    </source>
</reference>
<dbReference type="PANTHER" id="PTHR47185">
    <property type="entry name" value="PX DOMAIN-CONTAINING PROTEIN YPR097W"/>
    <property type="match status" value="1"/>
</dbReference>
<feature type="compositionally biased region" description="Basic and acidic residues" evidence="1">
    <location>
        <begin position="1056"/>
        <end position="1067"/>
    </location>
</feature>
<keyword evidence="4" id="KW-1185">Reference proteome</keyword>
<accession>A0A165RZT1</accession>
<dbReference type="InterPro" id="IPR001683">
    <property type="entry name" value="PX_dom"/>
</dbReference>
<feature type="compositionally biased region" description="Polar residues" evidence="1">
    <location>
        <begin position="339"/>
        <end position="360"/>
    </location>
</feature>
<protein>
    <recommendedName>
        <fullName evidence="2">PX domain-containing protein</fullName>
    </recommendedName>
</protein>
<dbReference type="InterPro" id="IPR024554">
    <property type="entry name" value="LEC1-like_C"/>
</dbReference>
<dbReference type="SMART" id="SM00312">
    <property type="entry name" value="PX"/>
    <property type="match status" value="1"/>
</dbReference>
<evidence type="ECO:0000256" key="1">
    <source>
        <dbReference type="SAM" id="MobiDB-lite"/>
    </source>
</evidence>
<dbReference type="GO" id="GO:0035091">
    <property type="term" value="F:phosphatidylinositol binding"/>
    <property type="evidence" value="ECO:0007669"/>
    <property type="project" value="InterPro"/>
</dbReference>
<feature type="region of interest" description="Disordered" evidence="1">
    <location>
        <begin position="282"/>
        <end position="362"/>
    </location>
</feature>
<feature type="region of interest" description="Disordered" evidence="1">
    <location>
        <begin position="891"/>
        <end position="1070"/>
    </location>
</feature>
<feature type="compositionally biased region" description="Basic and acidic residues" evidence="1">
    <location>
        <begin position="1030"/>
        <end position="1041"/>
    </location>
</feature>
<feature type="compositionally biased region" description="Polar residues" evidence="1">
    <location>
        <begin position="976"/>
        <end position="991"/>
    </location>
</feature>
<evidence type="ECO:0000313" key="4">
    <source>
        <dbReference type="Proteomes" id="UP000076761"/>
    </source>
</evidence>
<feature type="compositionally biased region" description="Basic and acidic residues" evidence="1">
    <location>
        <begin position="1"/>
        <end position="20"/>
    </location>
</feature>
<dbReference type="InterPro" id="IPR047168">
    <property type="entry name" value="LEC1-like"/>
</dbReference>
<evidence type="ECO:0000259" key="2">
    <source>
        <dbReference type="PROSITE" id="PS50195"/>
    </source>
</evidence>
<dbReference type="FunCoup" id="A0A165RZT1">
    <property type="interactions" value="16"/>
</dbReference>
<feature type="region of interest" description="Disordered" evidence="1">
    <location>
        <begin position="1"/>
        <end position="53"/>
    </location>
</feature>
<dbReference type="EMBL" id="KV425577">
    <property type="protein sequence ID" value="KZT24480.1"/>
    <property type="molecule type" value="Genomic_DNA"/>
</dbReference>
<dbReference type="Proteomes" id="UP000076761">
    <property type="component" value="Unassembled WGS sequence"/>
</dbReference>
<dbReference type="Gene3D" id="3.30.1520.10">
    <property type="entry name" value="Phox-like domain"/>
    <property type="match status" value="1"/>
</dbReference>
<dbReference type="Pfam" id="PF12825">
    <property type="entry name" value="DUF3818"/>
    <property type="match status" value="1"/>
</dbReference>
<sequence>MTDAPETRRERPRRPTREAPKPPLSVDVEGTAAEPDANAHLVPSPTSESDNSAEKLISLTPLRAHYLKKSLIQLQFRHELDALTTSAPNQVSTFSYLGPPFNPPPKDAPRLELPFLRYVFRQFVLTFPFLKEAPKDFFPEKLQPFMVSVLSRNLTPTSIFDEGGEGFEQASRLKLLHKAERNFAMFLGTATKLAEREEVVRLSQSDLDRLELLAKKRYAREKRMQDIFDVNIICVRTVVDKGRMRSKMHEEFIIRTRRAGQPDVYVSRRYGDFRTLADELRKAHPEETIGSPPAKDRTVVSAPHSAPITPNPSTGGLFRTTTASTTGSSDSLSMPPSPRSASSHNGFSLSPMTSTSSAPQSLRLAREKNRLTLRSYLHSLLANSTIGSSPVLKSFLLSMPTSLNEDEQYDAQRREEADRMREDGRKRFAQEIKDRVEGLRGAVRGVKGDIMGPGGLTRIFSTIKITQDVRDLPPEYQAVLEWARISLASTVFQHLVAADNASQTFAGLKRIHGLMPYFMLKTALKISNPMGMIRSVLDLFLAQPFGQKSLLQRMFTSSLAEEVRALEEDIEAVKDKVDDPLLCEKIKLFVYAPKEIQYIYKADAVAEKVNILTAVLRSGEDPPLSRPQMYRVMRAHRAHAAYTKYREDLADSDDDDGPQDDDAWLYEDLTVLAKLYERLRDREELIGLIFEGVTADLLKDIITIFYAPLAQVYRAASIADSIGDLQNFINDLIKTVEATEELSQEDPQRTVQAFIDLIQRHEQSFYSFVHKVHSKGEGLFDSLMRWIELFLMVIREGLSDAQGQNRISLEFLLPHTGSERETIMKEVDAVAKYHYGLKLAHEDKLRKRFGRTQQGLAQGDADAEDEVARALVDGVVQELSFGELISGDADELAAADSEDNSEDSEEESGSDEETDSEEYETGSEESSTEEEKPRPTPIARARTVGNPPIRQRVDSLKSAPLGKQSMDATRPVKSSPLRTSRSMTFSHSHNSLRYDHASAPPVPPLPPKDHLTLSRSKPLPPSPAPPRQRPSADELRQRPPLDARPQPKTLQKRKNRPEPIKPPELHHIPQLLPLFVEMMRPLLRPRQS</sequence>
<dbReference type="InterPro" id="IPR024555">
    <property type="entry name" value="PX-associated"/>
</dbReference>
<evidence type="ECO:0000313" key="3">
    <source>
        <dbReference type="EMBL" id="KZT24480.1"/>
    </source>
</evidence>
<dbReference type="InterPro" id="IPR036871">
    <property type="entry name" value="PX_dom_sf"/>
</dbReference>
<dbReference type="PROSITE" id="PS50195">
    <property type="entry name" value="PX"/>
    <property type="match status" value="1"/>
</dbReference>
<dbReference type="SUPFAM" id="SSF64268">
    <property type="entry name" value="PX domain"/>
    <property type="match status" value="1"/>
</dbReference>
<dbReference type="Pfam" id="PF00787">
    <property type="entry name" value="PX"/>
    <property type="match status" value="1"/>
</dbReference>
<dbReference type="OrthoDB" id="2117459at2759"/>
<dbReference type="CDD" id="cd06869">
    <property type="entry name" value="PX_UP2_fungi"/>
    <property type="match status" value="1"/>
</dbReference>
<feature type="compositionally biased region" description="Pro residues" evidence="1">
    <location>
        <begin position="1018"/>
        <end position="1028"/>
    </location>
</feature>
<feature type="domain" description="PX" evidence="2">
    <location>
        <begin position="230"/>
        <end position="403"/>
    </location>
</feature>
<dbReference type="InParanoid" id="A0A165RZT1"/>
<dbReference type="AlphaFoldDB" id="A0A165RZT1"/>
<dbReference type="Pfam" id="PF12828">
    <property type="entry name" value="PXB"/>
    <property type="match status" value="1"/>
</dbReference>
<organism evidence="3 4">
    <name type="scientific">Neolentinus lepideus HHB14362 ss-1</name>
    <dbReference type="NCBI Taxonomy" id="1314782"/>
    <lineage>
        <taxon>Eukaryota</taxon>
        <taxon>Fungi</taxon>
        <taxon>Dikarya</taxon>
        <taxon>Basidiomycota</taxon>
        <taxon>Agaricomycotina</taxon>
        <taxon>Agaricomycetes</taxon>
        <taxon>Gloeophyllales</taxon>
        <taxon>Gloeophyllaceae</taxon>
        <taxon>Neolentinus</taxon>
    </lineage>
</organism>